<dbReference type="EMBL" id="FNNI01000011">
    <property type="protein sequence ID" value="SDY12496.1"/>
    <property type="molecule type" value="Genomic_DNA"/>
</dbReference>
<dbReference type="NCBIfam" id="TIGR00254">
    <property type="entry name" value="GGDEF"/>
    <property type="match status" value="1"/>
</dbReference>
<evidence type="ECO:0000256" key="2">
    <source>
        <dbReference type="ARBA" id="ARBA00012528"/>
    </source>
</evidence>
<dbReference type="SUPFAM" id="SSF158472">
    <property type="entry name" value="HAMP domain-like"/>
    <property type="match status" value="1"/>
</dbReference>
<dbReference type="Gene3D" id="3.30.70.270">
    <property type="match status" value="1"/>
</dbReference>
<evidence type="ECO:0000256" key="3">
    <source>
        <dbReference type="ARBA" id="ARBA00034247"/>
    </source>
</evidence>
<dbReference type="GO" id="GO:0007165">
    <property type="term" value="P:signal transduction"/>
    <property type="evidence" value="ECO:0007669"/>
    <property type="project" value="InterPro"/>
</dbReference>
<dbReference type="Pfam" id="PF05228">
    <property type="entry name" value="CHASE4"/>
    <property type="match status" value="1"/>
</dbReference>
<dbReference type="OrthoDB" id="9812260at2"/>
<dbReference type="SMART" id="SM00267">
    <property type="entry name" value="GGDEF"/>
    <property type="match status" value="1"/>
</dbReference>
<dbReference type="PANTHER" id="PTHR45138">
    <property type="entry name" value="REGULATORY COMPONENTS OF SENSORY TRANSDUCTION SYSTEM"/>
    <property type="match status" value="1"/>
</dbReference>
<dbReference type="InterPro" id="IPR000160">
    <property type="entry name" value="GGDEF_dom"/>
</dbReference>
<evidence type="ECO:0000256" key="1">
    <source>
        <dbReference type="ARBA" id="ARBA00001946"/>
    </source>
</evidence>
<evidence type="ECO:0000259" key="6">
    <source>
        <dbReference type="PROSITE" id="PS50887"/>
    </source>
</evidence>
<feature type="domain" description="HAMP" evidence="5">
    <location>
        <begin position="294"/>
        <end position="349"/>
    </location>
</feature>
<proteinExistence type="predicted"/>
<dbReference type="PROSITE" id="PS50885">
    <property type="entry name" value="HAMP"/>
    <property type="match status" value="1"/>
</dbReference>
<dbReference type="GO" id="GO:0005886">
    <property type="term" value="C:plasma membrane"/>
    <property type="evidence" value="ECO:0007669"/>
    <property type="project" value="TreeGrafter"/>
</dbReference>
<dbReference type="Gene3D" id="6.10.340.10">
    <property type="match status" value="1"/>
</dbReference>
<dbReference type="Proteomes" id="UP000198500">
    <property type="component" value="Unassembled WGS sequence"/>
</dbReference>
<evidence type="ECO:0000259" key="5">
    <source>
        <dbReference type="PROSITE" id="PS50885"/>
    </source>
</evidence>
<dbReference type="AlphaFoldDB" id="A0A1H3HAH0"/>
<evidence type="ECO:0000256" key="4">
    <source>
        <dbReference type="SAM" id="Phobius"/>
    </source>
</evidence>
<dbReference type="InterPro" id="IPR029787">
    <property type="entry name" value="Nucleotide_cyclase"/>
</dbReference>
<dbReference type="CDD" id="cd06225">
    <property type="entry name" value="HAMP"/>
    <property type="match status" value="1"/>
</dbReference>
<dbReference type="GO" id="GO:0052621">
    <property type="term" value="F:diguanylate cyclase activity"/>
    <property type="evidence" value="ECO:0007669"/>
    <property type="project" value="UniProtKB-EC"/>
</dbReference>
<keyword evidence="4" id="KW-1133">Transmembrane helix</keyword>
<comment type="catalytic activity">
    <reaction evidence="3">
        <text>2 GTP = 3',3'-c-di-GMP + 2 diphosphate</text>
        <dbReference type="Rhea" id="RHEA:24898"/>
        <dbReference type="ChEBI" id="CHEBI:33019"/>
        <dbReference type="ChEBI" id="CHEBI:37565"/>
        <dbReference type="ChEBI" id="CHEBI:58805"/>
        <dbReference type="EC" id="2.7.7.65"/>
    </reaction>
</comment>
<dbReference type="GO" id="GO:0043709">
    <property type="term" value="P:cell adhesion involved in single-species biofilm formation"/>
    <property type="evidence" value="ECO:0007669"/>
    <property type="project" value="TreeGrafter"/>
</dbReference>
<sequence>MTSLPSSLRTRFLVALSALLLTATLALILIGRLVIYPALLAEEREQAANELDKIERTILHDQRALLAQVTDWATWDDTYAFMQGEHAGYAASNFSQAMFEDMDYQLMLFFTPEGGIHWNAGIDPESGRYASCGHLTGACEWASPLADSVKPLLDPQPKTGVTHIFAEPTPMLAALYPILRTDESGPSMGWLIHVRLLDDRWLEALEARTGRPVDVMPIADGDTRQGLQLDRSDGDRMTISRPLSLQGERAPLRLQSQIPRDSFRTSLTTLRYGLLWTAGLLLVVIALVLVLLERMVLRPLRRFAHFTQQLQHDDESHPFPVELLMRRDEIGTLAREFQALREHQRQQQALLVEISQRDPLTGLANRRLFDERLQRAYDQARIHGKPVAAMMIDVDYFKPYNDHYGHQQGDDCLNRLAECMSQCFSDPDVIVARTGGEEFSILLPGLTAADASHHAETLRTAVESLALPHAAAPVRDIVTISIGLADSMTGNDSPHELMRQADMALYHAKQAGRNRVSKEIMTP</sequence>
<protein>
    <recommendedName>
        <fullName evidence="2">diguanylate cyclase</fullName>
        <ecNumber evidence="2">2.7.7.65</ecNumber>
    </recommendedName>
</protein>
<dbReference type="STRING" id="574349.SAMN05443545_11175"/>
<dbReference type="InterPro" id="IPR007892">
    <property type="entry name" value="CHASE4"/>
</dbReference>
<dbReference type="PROSITE" id="PS50887">
    <property type="entry name" value="GGDEF"/>
    <property type="match status" value="1"/>
</dbReference>
<dbReference type="PANTHER" id="PTHR45138:SF9">
    <property type="entry name" value="DIGUANYLATE CYCLASE DGCM-RELATED"/>
    <property type="match status" value="1"/>
</dbReference>
<dbReference type="CDD" id="cd01949">
    <property type="entry name" value="GGDEF"/>
    <property type="match status" value="1"/>
</dbReference>
<dbReference type="EC" id="2.7.7.65" evidence="2"/>
<dbReference type="InterPro" id="IPR050469">
    <property type="entry name" value="Diguanylate_Cyclase"/>
</dbReference>
<dbReference type="GO" id="GO:1902201">
    <property type="term" value="P:negative regulation of bacterial-type flagellum-dependent cell motility"/>
    <property type="evidence" value="ECO:0007669"/>
    <property type="project" value="TreeGrafter"/>
</dbReference>
<keyword evidence="4" id="KW-0472">Membrane</keyword>
<gene>
    <name evidence="7" type="ORF">SAMN05443545_11175</name>
</gene>
<accession>A0A1H3HAH0</accession>
<dbReference type="RefSeq" id="WP_092572196.1">
    <property type="nucleotide sequence ID" value="NZ_BMXH01000012.1"/>
</dbReference>
<reference evidence="7 8" key="1">
    <citation type="submission" date="2016-10" db="EMBL/GenBank/DDBJ databases">
        <authorList>
            <person name="de Groot N.N."/>
        </authorList>
    </citation>
    <scope>NUCLEOTIDE SEQUENCE [LARGE SCALE GENOMIC DNA]</scope>
    <source>
        <strain evidence="7 8">DSM 19219</strain>
    </source>
</reference>
<keyword evidence="8" id="KW-1185">Reference proteome</keyword>
<feature type="domain" description="GGDEF" evidence="6">
    <location>
        <begin position="385"/>
        <end position="521"/>
    </location>
</feature>
<name>A0A1H3HAH0_9GAMM</name>
<dbReference type="Pfam" id="PF00672">
    <property type="entry name" value="HAMP"/>
    <property type="match status" value="1"/>
</dbReference>
<dbReference type="InterPro" id="IPR043128">
    <property type="entry name" value="Rev_trsase/Diguanyl_cyclase"/>
</dbReference>
<evidence type="ECO:0000313" key="8">
    <source>
        <dbReference type="Proteomes" id="UP000198500"/>
    </source>
</evidence>
<comment type="cofactor">
    <cofactor evidence="1">
        <name>Mg(2+)</name>
        <dbReference type="ChEBI" id="CHEBI:18420"/>
    </cofactor>
</comment>
<keyword evidence="4" id="KW-0812">Transmembrane</keyword>
<dbReference type="InterPro" id="IPR003660">
    <property type="entry name" value="HAMP_dom"/>
</dbReference>
<dbReference type="SMART" id="SM00304">
    <property type="entry name" value="HAMP"/>
    <property type="match status" value="1"/>
</dbReference>
<dbReference type="Pfam" id="PF00990">
    <property type="entry name" value="GGDEF"/>
    <property type="match status" value="1"/>
</dbReference>
<evidence type="ECO:0000313" key="7">
    <source>
        <dbReference type="EMBL" id="SDY12496.1"/>
    </source>
</evidence>
<dbReference type="SUPFAM" id="SSF55073">
    <property type="entry name" value="Nucleotide cyclase"/>
    <property type="match status" value="1"/>
</dbReference>
<organism evidence="7 8">
    <name type="scientific">Aidingimonas halophila</name>
    <dbReference type="NCBI Taxonomy" id="574349"/>
    <lineage>
        <taxon>Bacteria</taxon>
        <taxon>Pseudomonadati</taxon>
        <taxon>Pseudomonadota</taxon>
        <taxon>Gammaproteobacteria</taxon>
        <taxon>Oceanospirillales</taxon>
        <taxon>Halomonadaceae</taxon>
        <taxon>Aidingimonas</taxon>
    </lineage>
</organism>
<dbReference type="FunFam" id="3.30.70.270:FF:000001">
    <property type="entry name" value="Diguanylate cyclase domain protein"/>
    <property type="match status" value="1"/>
</dbReference>
<feature type="transmembrane region" description="Helical" evidence="4">
    <location>
        <begin position="272"/>
        <end position="292"/>
    </location>
</feature>